<dbReference type="PANTHER" id="PTHR31225:SF94">
    <property type="entry name" value="ALPHA-FARNESENE SYNTHASE"/>
    <property type="match status" value="1"/>
</dbReference>
<keyword evidence="4" id="KW-1185">Reference proteome</keyword>
<comment type="caution">
    <text evidence="3">The sequence shown here is derived from an EMBL/GenBank/DDBJ whole genome shotgun (WGS) entry which is preliminary data.</text>
</comment>
<feature type="domain" description="Terpene synthase metal-binding" evidence="2">
    <location>
        <begin position="189"/>
        <end position="379"/>
    </location>
</feature>
<reference evidence="4" key="1">
    <citation type="submission" date="2013-09" db="EMBL/GenBank/DDBJ databases">
        <title>Corchorus olitorius genome sequencing.</title>
        <authorList>
            <person name="Alam M."/>
            <person name="Haque M.S."/>
            <person name="Islam M.S."/>
            <person name="Emdad E.M."/>
            <person name="Islam M.M."/>
            <person name="Ahmed B."/>
            <person name="Halim A."/>
            <person name="Hossen Q.M.M."/>
            <person name="Hossain M.Z."/>
            <person name="Ahmed R."/>
            <person name="Khan M.M."/>
            <person name="Islam R."/>
            <person name="Rashid M.M."/>
            <person name="Khan S.A."/>
            <person name="Rahman M.S."/>
            <person name="Alam M."/>
            <person name="Yahiya A.S."/>
            <person name="Khan M.S."/>
            <person name="Azam M.S."/>
            <person name="Haque T."/>
            <person name="Lashkar M.Z.H."/>
            <person name="Akhand A.I."/>
            <person name="Morshed G."/>
            <person name="Roy S."/>
            <person name="Uddin K.S."/>
            <person name="Rabeya T."/>
            <person name="Hossain A.S."/>
            <person name="Chowdhury A."/>
            <person name="Snigdha A.R."/>
            <person name="Mortoza M.S."/>
            <person name="Matin S.A."/>
            <person name="Hoque S.M.E."/>
            <person name="Islam M.K."/>
            <person name="Roy D.K."/>
            <person name="Haider R."/>
            <person name="Moosa M.M."/>
            <person name="Elias S.M."/>
            <person name="Hasan A.M."/>
            <person name="Jahan S."/>
            <person name="Shafiuddin M."/>
            <person name="Mahmood N."/>
            <person name="Shommy N.S."/>
        </authorList>
    </citation>
    <scope>NUCLEOTIDE SEQUENCE [LARGE SCALE GENOMIC DNA]</scope>
    <source>
        <strain evidence="4">cv. O-4</strain>
    </source>
</reference>
<name>A0A1R3G1X5_9ROSI</name>
<evidence type="ECO:0000256" key="1">
    <source>
        <dbReference type="ARBA" id="ARBA00022723"/>
    </source>
</evidence>
<dbReference type="GO" id="GO:0016114">
    <property type="term" value="P:terpenoid biosynthetic process"/>
    <property type="evidence" value="ECO:0007669"/>
    <property type="project" value="InterPro"/>
</dbReference>
<dbReference type="GO" id="GO:0000287">
    <property type="term" value="F:magnesium ion binding"/>
    <property type="evidence" value="ECO:0007669"/>
    <property type="project" value="InterPro"/>
</dbReference>
<keyword evidence="1" id="KW-0479">Metal-binding</keyword>
<dbReference type="EMBL" id="AWUE01023945">
    <property type="protein sequence ID" value="OMO52074.1"/>
    <property type="molecule type" value="Genomic_DNA"/>
</dbReference>
<dbReference type="AlphaFoldDB" id="A0A1R3G1X5"/>
<dbReference type="OrthoDB" id="1936865at2759"/>
<proteinExistence type="predicted"/>
<organism evidence="3 4">
    <name type="scientific">Corchorus olitorius</name>
    <dbReference type="NCBI Taxonomy" id="93759"/>
    <lineage>
        <taxon>Eukaryota</taxon>
        <taxon>Viridiplantae</taxon>
        <taxon>Streptophyta</taxon>
        <taxon>Embryophyta</taxon>
        <taxon>Tracheophyta</taxon>
        <taxon>Spermatophyta</taxon>
        <taxon>Magnoliopsida</taxon>
        <taxon>eudicotyledons</taxon>
        <taxon>Gunneridae</taxon>
        <taxon>Pentapetalae</taxon>
        <taxon>rosids</taxon>
        <taxon>malvids</taxon>
        <taxon>Malvales</taxon>
        <taxon>Malvaceae</taxon>
        <taxon>Grewioideae</taxon>
        <taxon>Apeibeae</taxon>
        <taxon>Corchorus</taxon>
    </lineage>
</organism>
<accession>A0A1R3G1X5</accession>
<evidence type="ECO:0000313" key="3">
    <source>
        <dbReference type="EMBL" id="OMO52074.1"/>
    </source>
</evidence>
<dbReference type="PANTHER" id="PTHR31225">
    <property type="entry name" value="OS04G0344100 PROTEIN-RELATED"/>
    <property type="match status" value="1"/>
</dbReference>
<dbReference type="STRING" id="93759.A0A1R3G1X5"/>
<dbReference type="InterPro" id="IPR050148">
    <property type="entry name" value="Terpene_synthase-like"/>
</dbReference>
<dbReference type="Pfam" id="PF03936">
    <property type="entry name" value="Terpene_synth_C"/>
    <property type="match status" value="1"/>
</dbReference>
<dbReference type="SUPFAM" id="SSF48576">
    <property type="entry name" value="Terpenoid synthases"/>
    <property type="match status" value="1"/>
</dbReference>
<gene>
    <name evidence="3" type="ORF">COLO4_37428</name>
</gene>
<protein>
    <recommendedName>
        <fullName evidence="2">Terpene synthase metal-binding domain-containing protein</fullName>
    </recommendedName>
</protein>
<evidence type="ECO:0000313" key="4">
    <source>
        <dbReference type="Proteomes" id="UP000187203"/>
    </source>
</evidence>
<dbReference type="InterPro" id="IPR008949">
    <property type="entry name" value="Isoprenoid_synthase_dom_sf"/>
</dbReference>
<dbReference type="Proteomes" id="UP000187203">
    <property type="component" value="Unassembled WGS sequence"/>
</dbReference>
<evidence type="ECO:0000259" key="2">
    <source>
        <dbReference type="Pfam" id="PF03936"/>
    </source>
</evidence>
<dbReference type="Gene3D" id="1.10.600.10">
    <property type="entry name" value="Farnesyl Diphosphate Synthase"/>
    <property type="match status" value="1"/>
</dbReference>
<dbReference type="InterPro" id="IPR005630">
    <property type="entry name" value="Terpene_synthase_metal-bd"/>
</dbReference>
<dbReference type="GO" id="GO:0010333">
    <property type="term" value="F:terpene synthase activity"/>
    <property type="evidence" value="ECO:0007669"/>
    <property type="project" value="InterPro"/>
</dbReference>
<sequence>MTRTTVWEIFKLEHRRCKIGACCIRNWSRRSLHQRLRRSLLQPSPTHTDSGICRATGNHDGTWRLPRASRHLRKLGSMPALLLKEPCKSALVFKDPSRRPHRYAGVTDKLFSGMMISLMVTLEIKDRETWRESLQLYHWSRYKAKIFAGDQNALQGDPRLKAISEAIRVVPHFPKPGIMFQDITTLLLDHKAFKDTVDIFVDRYRDMAISVVADLPECMKICFKALYDITNEIAYDIQEHNGWINVHYFTLEKLGRAGFCKALFVEAKWYNEGYTPSLEEYLSNALISSGGIVISVRSMLSVGHDQISEEMLNFLGQNEDLLYNVSIIIRLCNDLGTSVAEKERGDAPSSSLCYMREVNVSEEQAQEHIKDLITKTWKKINGQSFNISQSPALQSFVE</sequence>